<evidence type="ECO:0000256" key="3">
    <source>
        <dbReference type="ARBA" id="ARBA00023277"/>
    </source>
</evidence>
<protein>
    <recommendedName>
        <fullName evidence="7">Alternative oxidase</fullName>
    </recommendedName>
</protein>
<evidence type="ECO:0000256" key="4">
    <source>
        <dbReference type="SAM" id="Phobius"/>
    </source>
</evidence>
<keyword evidence="4" id="KW-0812">Transmembrane</keyword>
<keyword evidence="3" id="KW-0119">Carbohydrate metabolism</keyword>
<dbReference type="EMBL" id="CAVMBE010000137">
    <property type="protein sequence ID" value="CAK4034787.1"/>
    <property type="molecule type" value="Genomic_DNA"/>
</dbReference>
<keyword evidence="1" id="KW-0808">Transferase</keyword>
<dbReference type="GO" id="GO:0016740">
    <property type="term" value="F:transferase activity"/>
    <property type="evidence" value="ECO:0007669"/>
    <property type="project" value="UniProtKB-KW"/>
</dbReference>
<keyword evidence="6" id="KW-1185">Reference proteome</keyword>
<dbReference type="Pfam" id="PF10250">
    <property type="entry name" value="O-FucT"/>
    <property type="match status" value="1"/>
</dbReference>
<comment type="caution">
    <text evidence="5">The sequence shown here is derived from an EMBL/GenBank/DDBJ whole genome shotgun (WGS) entry which is preliminary data.</text>
</comment>
<keyword evidence="4" id="KW-0472">Membrane</keyword>
<sequence length="459" mass="52196">MAHDSSSSKWPNNTNLRTASKVCLAMVTLVLLYYASFTMRVGRTSLVPFQIDREDFIDRWLNTRLLGPFNPAVIRPYCQQSTWRPNLIFHLYDADGGIGNFRAHFLDFLWYAMEMGASIVLPNTAMRNTDNLLDLTGDGERAPFRNAFDEAWFKAAIREACPPMRVYDPPKNASELGQHFEEQFHPVEVTRRRDTNRISWVRTMDGWLQDRGYEANSDKKYIVDMSRTMWQIDTQRLSPALRVNFGMLLRINPDVRRYAAIAMSNLAAVYGVHLNASERVHQRAFYGAHLRTESDAIGAGYTSGNCDESSCPLDFEAQTDSYIDAAREHGLRHIFVASGNQTEAENFKAKAAAQSPPLIVVDKWDLLPPEESRLLQAYHWDIQALVDYEIMMRCSVFGSISQSSFGWTIAVARTVWMDENGIVNDAMFTGDPLIAYDNGMNKLVGRNWILEGQAPVMFP</sequence>
<dbReference type="GO" id="GO:0006004">
    <property type="term" value="P:fucose metabolic process"/>
    <property type="evidence" value="ECO:0007669"/>
    <property type="project" value="UniProtKB-KW"/>
</dbReference>
<proteinExistence type="predicted"/>
<feature type="transmembrane region" description="Helical" evidence="4">
    <location>
        <begin position="18"/>
        <end position="35"/>
    </location>
</feature>
<gene>
    <name evidence="5" type="ORF">LECACI_7A009945</name>
</gene>
<organism evidence="5 6">
    <name type="scientific">Lecanosticta acicola</name>
    <dbReference type="NCBI Taxonomy" id="111012"/>
    <lineage>
        <taxon>Eukaryota</taxon>
        <taxon>Fungi</taxon>
        <taxon>Dikarya</taxon>
        <taxon>Ascomycota</taxon>
        <taxon>Pezizomycotina</taxon>
        <taxon>Dothideomycetes</taxon>
        <taxon>Dothideomycetidae</taxon>
        <taxon>Mycosphaerellales</taxon>
        <taxon>Mycosphaerellaceae</taxon>
        <taxon>Lecanosticta</taxon>
    </lineage>
</organism>
<evidence type="ECO:0000256" key="2">
    <source>
        <dbReference type="ARBA" id="ARBA00023253"/>
    </source>
</evidence>
<evidence type="ECO:0000313" key="6">
    <source>
        <dbReference type="Proteomes" id="UP001296104"/>
    </source>
</evidence>
<evidence type="ECO:0008006" key="7">
    <source>
        <dbReference type="Google" id="ProtNLM"/>
    </source>
</evidence>
<dbReference type="Proteomes" id="UP001296104">
    <property type="component" value="Unassembled WGS sequence"/>
</dbReference>
<dbReference type="AlphaFoldDB" id="A0AAI8Z9C6"/>
<dbReference type="Gene3D" id="3.40.50.11350">
    <property type="match status" value="1"/>
</dbReference>
<dbReference type="CDD" id="cd11296">
    <property type="entry name" value="O-FucT_like"/>
    <property type="match status" value="1"/>
</dbReference>
<evidence type="ECO:0000313" key="5">
    <source>
        <dbReference type="EMBL" id="CAK4034787.1"/>
    </source>
</evidence>
<dbReference type="InterPro" id="IPR019378">
    <property type="entry name" value="GDP-Fuc_O-FucTrfase"/>
</dbReference>
<reference evidence="5" key="1">
    <citation type="submission" date="2023-11" db="EMBL/GenBank/DDBJ databases">
        <authorList>
            <person name="Alioto T."/>
            <person name="Alioto T."/>
            <person name="Gomez Garrido J."/>
        </authorList>
    </citation>
    <scope>NUCLEOTIDE SEQUENCE</scope>
</reference>
<keyword evidence="2" id="KW-0294">Fucose metabolism</keyword>
<name>A0AAI8Z9C6_9PEZI</name>
<evidence type="ECO:0000256" key="1">
    <source>
        <dbReference type="ARBA" id="ARBA00022679"/>
    </source>
</evidence>
<accession>A0AAI8Z9C6</accession>
<keyword evidence="4" id="KW-1133">Transmembrane helix</keyword>